<sequence>MRDIEEIRTLTHRYALLLDTATSAGIDEVFTDDAVFDASAIELPTLTGLDAIRGFWHGVFDLTTHTTHVVTNHIVDVHAGYQTATGTHYLRAEMLYKDGGTTLVTVLNTDTYQRGRSGWRIAHRLVKPLLPLVRG</sequence>
<dbReference type="Pfam" id="PF13577">
    <property type="entry name" value="SnoaL_4"/>
    <property type="match status" value="1"/>
</dbReference>
<dbReference type="Proteomes" id="UP001285352">
    <property type="component" value="Unassembled WGS sequence"/>
</dbReference>
<accession>A0ABU4V6I7</accession>
<evidence type="ECO:0000259" key="1">
    <source>
        <dbReference type="Pfam" id="PF13577"/>
    </source>
</evidence>
<gene>
    <name evidence="2" type="ORF">SK854_35245</name>
</gene>
<dbReference type="InterPro" id="IPR037401">
    <property type="entry name" value="SnoaL-like"/>
</dbReference>
<dbReference type="Gene3D" id="3.10.450.50">
    <property type="match status" value="1"/>
</dbReference>
<name>A0ABU4V6I7_9PSEU</name>
<evidence type="ECO:0000313" key="3">
    <source>
        <dbReference type="Proteomes" id="UP001285352"/>
    </source>
</evidence>
<comment type="caution">
    <text evidence="2">The sequence shown here is derived from an EMBL/GenBank/DDBJ whole genome shotgun (WGS) entry which is preliminary data.</text>
</comment>
<dbReference type="EMBL" id="JAXAVU010000014">
    <property type="protein sequence ID" value="MDX8147411.1"/>
    <property type="molecule type" value="Genomic_DNA"/>
</dbReference>
<dbReference type="RefSeq" id="WP_319979464.1">
    <property type="nucleotide sequence ID" value="NZ_JAXAVU010000014.1"/>
</dbReference>
<reference evidence="2 3" key="1">
    <citation type="submission" date="2023-11" db="EMBL/GenBank/DDBJ databases">
        <title>Lentzea sokolovensis, sp. nov., Lentzea kristufkii, sp. nov., and Lentzea miocenensis, sp. nov., rare actinobacteria from Sokolov Coal Basin, Miocene lacustrine sediment, Czech Republic.</title>
        <authorList>
            <person name="Lara A."/>
            <person name="Kotroba L."/>
            <person name="Nouioui I."/>
            <person name="Neumann-Schaal M."/>
            <person name="Mast Y."/>
            <person name="Chronakova A."/>
        </authorList>
    </citation>
    <scope>NUCLEOTIDE SEQUENCE [LARGE SCALE GENOMIC DNA]</scope>
    <source>
        <strain evidence="2 3">BCCO 10_0061</strain>
    </source>
</reference>
<protein>
    <submittedName>
        <fullName evidence="2">Nuclear transport factor 2 family protein</fullName>
    </submittedName>
</protein>
<evidence type="ECO:0000313" key="2">
    <source>
        <dbReference type="EMBL" id="MDX8147411.1"/>
    </source>
</evidence>
<reference evidence="2 3" key="2">
    <citation type="submission" date="2023-11" db="EMBL/GenBank/DDBJ databases">
        <authorList>
            <person name="Lara A.C."/>
            <person name="Chronakova A."/>
        </authorList>
    </citation>
    <scope>NUCLEOTIDE SEQUENCE [LARGE SCALE GENOMIC DNA]</scope>
    <source>
        <strain evidence="2 3">BCCO 10_0061</strain>
    </source>
</reference>
<dbReference type="SUPFAM" id="SSF54427">
    <property type="entry name" value="NTF2-like"/>
    <property type="match status" value="1"/>
</dbReference>
<feature type="domain" description="SnoaL-like" evidence="1">
    <location>
        <begin position="2"/>
        <end position="124"/>
    </location>
</feature>
<organism evidence="2 3">
    <name type="scientific">Lentzea sokolovensis</name>
    <dbReference type="NCBI Taxonomy" id="3095429"/>
    <lineage>
        <taxon>Bacteria</taxon>
        <taxon>Bacillati</taxon>
        <taxon>Actinomycetota</taxon>
        <taxon>Actinomycetes</taxon>
        <taxon>Pseudonocardiales</taxon>
        <taxon>Pseudonocardiaceae</taxon>
        <taxon>Lentzea</taxon>
    </lineage>
</organism>
<proteinExistence type="predicted"/>
<dbReference type="InterPro" id="IPR032710">
    <property type="entry name" value="NTF2-like_dom_sf"/>
</dbReference>
<keyword evidence="3" id="KW-1185">Reference proteome</keyword>